<dbReference type="EMBL" id="GBRH01277959">
    <property type="protein sequence ID" value="JAD19936.1"/>
    <property type="molecule type" value="Transcribed_RNA"/>
</dbReference>
<sequence length="11" mass="1347">MHKGLGERKYQ</sequence>
<accession>A0A0A8Y1F8</accession>
<protein>
    <submittedName>
        <fullName evidence="1">Uncharacterized protein</fullName>
    </submittedName>
</protein>
<name>A0A0A8Y1F8_ARUDO</name>
<evidence type="ECO:0000313" key="1">
    <source>
        <dbReference type="EMBL" id="JAD19936.1"/>
    </source>
</evidence>
<reference evidence="1" key="1">
    <citation type="submission" date="2014-09" db="EMBL/GenBank/DDBJ databases">
        <authorList>
            <person name="Magalhaes I.L.F."/>
            <person name="Oliveira U."/>
            <person name="Santos F.R."/>
            <person name="Vidigal T.H.D.A."/>
            <person name="Brescovit A.D."/>
            <person name="Santos A.J."/>
        </authorList>
    </citation>
    <scope>NUCLEOTIDE SEQUENCE</scope>
    <source>
        <tissue evidence="1">Shoot tissue taken approximately 20 cm above the soil surface</tissue>
    </source>
</reference>
<reference evidence="1" key="2">
    <citation type="journal article" date="2015" name="Data Brief">
        <title>Shoot transcriptome of the giant reed, Arundo donax.</title>
        <authorList>
            <person name="Barrero R.A."/>
            <person name="Guerrero F.D."/>
            <person name="Moolhuijzen P."/>
            <person name="Goolsby J.A."/>
            <person name="Tidwell J."/>
            <person name="Bellgard S.E."/>
            <person name="Bellgard M.I."/>
        </authorList>
    </citation>
    <scope>NUCLEOTIDE SEQUENCE</scope>
    <source>
        <tissue evidence="1">Shoot tissue taken approximately 20 cm above the soil surface</tissue>
    </source>
</reference>
<proteinExistence type="predicted"/>
<organism evidence="1">
    <name type="scientific">Arundo donax</name>
    <name type="common">Giant reed</name>
    <name type="synonym">Donax arundinaceus</name>
    <dbReference type="NCBI Taxonomy" id="35708"/>
    <lineage>
        <taxon>Eukaryota</taxon>
        <taxon>Viridiplantae</taxon>
        <taxon>Streptophyta</taxon>
        <taxon>Embryophyta</taxon>
        <taxon>Tracheophyta</taxon>
        <taxon>Spermatophyta</taxon>
        <taxon>Magnoliopsida</taxon>
        <taxon>Liliopsida</taxon>
        <taxon>Poales</taxon>
        <taxon>Poaceae</taxon>
        <taxon>PACMAD clade</taxon>
        <taxon>Arundinoideae</taxon>
        <taxon>Arundineae</taxon>
        <taxon>Arundo</taxon>
    </lineage>
</organism>